<dbReference type="EMBL" id="MDYP01000101">
    <property type="protein sequence ID" value="OQD95801.1"/>
    <property type="molecule type" value="Genomic_DNA"/>
</dbReference>
<reference evidence="3" key="1">
    <citation type="journal article" date="2017" name="Nat. Microbiol.">
        <title>Global analysis of biosynthetic gene clusters reveals vast potential of secondary metabolite production in Penicillium species.</title>
        <authorList>
            <person name="Nielsen J.C."/>
            <person name="Grijseels S."/>
            <person name="Prigent S."/>
            <person name="Ji B."/>
            <person name="Dainat J."/>
            <person name="Nielsen K.F."/>
            <person name="Frisvad J.C."/>
            <person name="Workman M."/>
            <person name="Nielsen J."/>
        </authorList>
    </citation>
    <scope>NUCLEOTIDE SEQUENCE [LARGE SCALE GENOMIC DNA]</scope>
    <source>
        <strain evidence="3">IBT 29486</strain>
    </source>
</reference>
<sequence>MRTLLIDIPLGSTSPGTSPGRSSSQSPPKSPAESASLSPKRLGPHRALGNSSSRPLTTELPYLSISPANSSRESLTESSPQSASLSLIEGLPRPTSPAKSPTEPLVKSLSQNAPLPIFTVPLGWTTNPVSTVYKEEWEGQIMARCYVLEPRNPIMEDDNAYTTIFQSGDKLYLWERMCDDLYEISCRDIRELALTISDTKLRELHRELIFTVLDFPN</sequence>
<dbReference type="AlphaFoldDB" id="A0A1V6R340"/>
<comment type="caution">
    <text evidence="2">The sequence shown here is derived from an EMBL/GenBank/DDBJ whole genome shotgun (WGS) entry which is preliminary data.</text>
</comment>
<evidence type="ECO:0000313" key="2">
    <source>
        <dbReference type="EMBL" id="OQD95801.1"/>
    </source>
</evidence>
<protein>
    <submittedName>
        <fullName evidence="2">Uncharacterized protein</fullName>
    </submittedName>
</protein>
<proteinExistence type="predicted"/>
<name>A0A1V6R340_9EURO</name>
<feature type="compositionally biased region" description="Low complexity" evidence="1">
    <location>
        <begin position="9"/>
        <end position="40"/>
    </location>
</feature>
<feature type="region of interest" description="Disordered" evidence="1">
    <location>
        <begin position="1"/>
        <end position="106"/>
    </location>
</feature>
<gene>
    <name evidence="2" type="ORF">PENVUL_c101G03099</name>
</gene>
<evidence type="ECO:0000313" key="3">
    <source>
        <dbReference type="Proteomes" id="UP000191518"/>
    </source>
</evidence>
<dbReference type="Proteomes" id="UP000191518">
    <property type="component" value="Unassembled WGS sequence"/>
</dbReference>
<feature type="compositionally biased region" description="Polar residues" evidence="1">
    <location>
        <begin position="66"/>
        <end position="85"/>
    </location>
</feature>
<evidence type="ECO:0000256" key="1">
    <source>
        <dbReference type="SAM" id="MobiDB-lite"/>
    </source>
</evidence>
<organism evidence="2 3">
    <name type="scientific">Penicillium vulpinum</name>
    <dbReference type="NCBI Taxonomy" id="29845"/>
    <lineage>
        <taxon>Eukaryota</taxon>
        <taxon>Fungi</taxon>
        <taxon>Dikarya</taxon>
        <taxon>Ascomycota</taxon>
        <taxon>Pezizomycotina</taxon>
        <taxon>Eurotiomycetes</taxon>
        <taxon>Eurotiomycetidae</taxon>
        <taxon>Eurotiales</taxon>
        <taxon>Aspergillaceae</taxon>
        <taxon>Penicillium</taxon>
    </lineage>
</organism>
<keyword evidence="3" id="KW-1185">Reference proteome</keyword>
<accession>A0A1V6R340</accession>